<dbReference type="PANTHER" id="PTHR11757:SF19">
    <property type="entry name" value="PROLYL ENDOPEPTIDASE-LIKE"/>
    <property type="match status" value="1"/>
</dbReference>
<feature type="domain" description="Peptidase S9 prolyl oligopeptidase catalytic" evidence="7">
    <location>
        <begin position="465"/>
        <end position="675"/>
    </location>
</feature>
<keyword evidence="3 6" id="KW-0378">Hydrolase</keyword>
<dbReference type="InterPro" id="IPR001375">
    <property type="entry name" value="Peptidase_S9_cat"/>
</dbReference>
<evidence type="ECO:0000256" key="6">
    <source>
        <dbReference type="RuleBase" id="RU368024"/>
    </source>
</evidence>
<protein>
    <recommendedName>
        <fullName evidence="6">Prolyl endopeptidase</fullName>
        <ecNumber evidence="6">3.4.21.-</ecNumber>
    </recommendedName>
</protein>
<keyword evidence="10" id="KW-1185">Reference proteome</keyword>
<feature type="domain" description="Peptidase S9A N-terminal" evidence="8">
    <location>
        <begin position="24"/>
        <end position="403"/>
    </location>
</feature>
<comment type="function">
    <text evidence="5">Serine peptidase whose precise substrate specificity remains unclear. Does not cleave peptides after a arginine or lysine residue. Regulates trans-Golgi network morphology and sorting by regulating the membrane binding of the AP-1 complex. May play a role in the regulation of synaptic vesicle exocytosis.</text>
</comment>
<name>A0A1V9ZTT9_ACHHY</name>
<dbReference type="InterPro" id="IPR029058">
    <property type="entry name" value="AB_hydrolase_fold"/>
</dbReference>
<dbReference type="Pfam" id="PF00326">
    <property type="entry name" value="Peptidase_S9"/>
    <property type="match status" value="1"/>
</dbReference>
<evidence type="ECO:0000313" key="10">
    <source>
        <dbReference type="Proteomes" id="UP000243579"/>
    </source>
</evidence>
<keyword evidence="4 6" id="KW-0720">Serine protease</keyword>
<comment type="caution">
    <text evidence="9">The sequence shown here is derived from an EMBL/GenBank/DDBJ whole genome shotgun (WGS) entry which is preliminary data.</text>
</comment>
<dbReference type="InterPro" id="IPR051543">
    <property type="entry name" value="Serine_Peptidase_S9A"/>
</dbReference>
<evidence type="ECO:0000259" key="7">
    <source>
        <dbReference type="Pfam" id="PF00326"/>
    </source>
</evidence>
<comment type="similarity">
    <text evidence="1 6">Belongs to the peptidase S9A family.</text>
</comment>
<dbReference type="AlphaFoldDB" id="A0A1V9ZTT9"/>
<dbReference type="EMBL" id="JNBR01000009">
    <property type="protein sequence ID" value="OQS01381.1"/>
    <property type="molecule type" value="Genomic_DNA"/>
</dbReference>
<dbReference type="Pfam" id="PF02897">
    <property type="entry name" value="Peptidase_S9_N"/>
    <property type="match status" value="1"/>
</dbReference>
<gene>
    <name evidence="9" type="ORF">ACHHYP_01185</name>
</gene>
<dbReference type="Gene3D" id="2.130.10.120">
    <property type="entry name" value="Prolyl oligopeptidase, N-terminal domain"/>
    <property type="match status" value="1"/>
</dbReference>
<dbReference type="PRINTS" id="PR00862">
    <property type="entry name" value="PROLIGOPTASE"/>
</dbReference>
<dbReference type="GO" id="GO:0004252">
    <property type="term" value="F:serine-type endopeptidase activity"/>
    <property type="evidence" value="ECO:0007669"/>
    <property type="project" value="UniProtKB-UniRule"/>
</dbReference>
<evidence type="ECO:0000313" key="9">
    <source>
        <dbReference type="EMBL" id="OQS01381.1"/>
    </source>
</evidence>
<evidence type="ECO:0000256" key="4">
    <source>
        <dbReference type="ARBA" id="ARBA00022825"/>
    </source>
</evidence>
<sequence>MMLGQQVRRWLPRALRPRLLASKADTYAWLRDPTSKKLASFITAEERAWKKAMQPHRKFQRALYLEMRGRLNLDAVDISTPEQIGDFAYYLKQIPRLNYPIYCRQHVATRTEEILLDPNELDCGQVTVFKVSPDGTHLAYTADREGNEQYEAFVKILETRQTRCVHRNVRSIEWSTAGSLYYTVPDAYYRPHQVYRHTLGARATPDALVFVEHDPSVYLDVVLTKDQKFVLINGNSKQSSEVHALDASDPTALPVLLRSRTAHTHYFADHAGDAFYIVTNANNAVNYKIMRLDDVAVGTSAPWIEVLPDQSDVKIDDMDLFRDHLVLYERHDGLPRIRVCPLAAPTESHVVPLPPDHACCSLIPGINRDFGAGAVRFSLSTPLVPEIVYHYDLASRALTVLKETKPGGAFDRRDYVCTRVRVGQVPLTLVHHKDVKPDGANPTLLLGYGAYGANLELGYEVEQLSLLARKWVLAFAHVRGGGELGLRWHAQGRQLAKKNSFEDFRACAEYLVAQGYTSPAKLAAKGTSAGGLIMGFVANNHPDLFGALVLNVPFVDLVATMQDESLPLTIHEYDEWGNPNDPATRDYMLSYSPCDNVRDHAYPPMLVTAAMNDMRVQYWEPIKLVHLIRARSKATPADSVWLRVSEDGGHFGGGGRLDQLQSAAIEQVFLHRALGLLRE</sequence>
<proteinExistence type="inferred from homology"/>
<reference evidence="9 10" key="1">
    <citation type="journal article" date="2014" name="Genome Biol. Evol.">
        <title>The secreted proteins of Achlya hypogyna and Thraustotheca clavata identify the ancestral oomycete secretome and reveal gene acquisitions by horizontal gene transfer.</title>
        <authorList>
            <person name="Misner I."/>
            <person name="Blouin N."/>
            <person name="Leonard G."/>
            <person name="Richards T.A."/>
            <person name="Lane C.E."/>
        </authorList>
    </citation>
    <scope>NUCLEOTIDE SEQUENCE [LARGE SCALE GENOMIC DNA]</scope>
    <source>
        <strain evidence="9 10">ATCC 48635</strain>
    </source>
</reference>
<accession>A0A1V9ZTT9</accession>
<evidence type="ECO:0000259" key="8">
    <source>
        <dbReference type="Pfam" id="PF02897"/>
    </source>
</evidence>
<evidence type="ECO:0000256" key="5">
    <source>
        <dbReference type="ARBA" id="ARBA00045448"/>
    </source>
</evidence>
<dbReference type="GO" id="GO:0006508">
    <property type="term" value="P:proteolysis"/>
    <property type="evidence" value="ECO:0007669"/>
    <property type="project" value="UniProtKB-KW"/>
</dbReference>
<dbReference type="Gene3D" id="3.40.50.1820">
    <property type="entry name" value="alpha/beta hydrolase"/>
    <property type="match status" value="1"/>
</dbReference>
<evidence type="ECO:0000256" key="1">
    <source>
        <dbReference type="ARBA" id="ARBA00005228"/>
    </source>
</evidence>
<dbReference type="SUPFAM" id="SSF50993">
    <property type="entry name" value="Peptidase/esterase 'gauge' domain"/>
    <property type="match status" value="1"/>
</dbReference>
<dbReference type="OrthoDB" id="248387at2759"/>
<dbReference type="EC" id="3.4.21.-" evidence="6"/>
<organism evidence="9 10">
    <name type="scientific">Achlya hypogyna</name>
    <name type="common">Oomycete</name>
    <name type="synonym">Protoachlya hypogyna</name>
    <dbReference type="NCBI Taxonomy" id="1202772"/>
    <lineage>
        <taxon>Eukaryota</taxon>
        <taxon>Sar</taxon>
        <taxon>Stramenopiles</taxon>
        <taxon>Oomycota</taxon>
        <taxon>Saprolegniomycetes</taxon>
        <taxon>Saprolegniales</taxon>
        <taxon>Achlyaceae</taxon>
        <taxon>Achlya</taxon>
    </lineage>
</organism>
<evidence type="ECO:0000256" key="2">
    <source>
        <dbReference type="ARBA" id="ARBA00022670"/>
    </source>
</evidence>
<dbReference type="InterPro" id="IPR002470">
    <property type="entry name" value="Peptidase_S9A"/>
</dbReference>
<dbReference type="SUPFAM" id="SSF53474">
    <property type="entry name" value="alpha/beta-Hydrolases"/>
    <property type="match status" value="1"/>
</dbReference>
<dbReference type="PANTHER" id="PTHR11757">
    <property type="entry name" value="PROTEASE FAMILY S9A OLIGOPEPTIDASE"/>
    <property type="match status" value="1"/>
</dbReference>
<evidence type="ECO:0000256" key="3">
    <source>
        <dbReference type="ARBA" id="ARBA00022801"/>
    </source>
</evidence>
<keyword evidence="2 6" id="KW-0645">Protease</keyword>
<dbReference type="InterPro" id="IPR023302">
    <property type="entry name" value="Pept_S9A_N"/>
</dbReference>
<dbReference type="Proteomes" id="UP000243579">
    <property type="component" value="Unassembled WGS sequence"/>
</dbReference>